<keyword evidence="1" id="KW-0732">Signal</keyword>
<keyword evidence="3" id="KW-1185">Reference proteome</keyword>
<evidence type="ECO:0000313" key="2">
    <source>
        <dbReference type="EMBL" id="WAC10082.1"/>
    </source>
</evidence>
<feature type="chain" id="PRO_5039723392" evidence="1">
    <location>
        <begin position="20"/>
        <end position="280"/>
    </location>
</feature>
<feature type="signal peptide" evidence="1">
    <location>
        <begin position="1"/>
        <end position="19"/>
    </location>
</feature>
<dbReference type="KEGG" id="dpf:ON006_20255"/>
<dbReference type="AlphaFoldDB" id="A0A9E8SMS5"/>
<accession>A0A9E8SMS5</accession>
<name>A0A9E8SMS5_9BACT</name>
<protein>
    <submittedName>
        <fullName evidence="2">Uncharacterized protein</fullName>
    </submittedName>
</protein>
<evidence type="ECO:0000313" key="3">
    <source>
        <dbReference type="Proteomes" id="UP001164653"/>
    </source>
</evidence>
<sequence>MKHFFNFIFFLLLSTPLFAQQTAKNDVILQLNGDELAGKVVEITDDAVKFSYAGESLIYPVKKSDILKITYASGRIEIFNKPSLSSAAASAPASASAAGASGLADHHNKIAILPFAFIKDGQKAADELSNVVQGACFTFLSKHAGVLQVLDTRNTNARLIKAGVTRETLQGYTMDDICNILGVEFIVDGTVLLNKASESSIASSSNTDKTKFNDKEVKSTGYASSRATNYNNYETTINLDVYNDKGNNMFSQSRKSFFKSQDAYQNALEYVLKRSPLYSK</sequence>
<dbReference type="EMBL" id="CP112998">
    <property type="protein sequence ID" value="WAC10082.1"/>
    <property type="molecule type" value="Genomic_DNA"/>
</dbReference>
<reference evidence="2" key="1">
    <citation type="submission" date="2022-11" db="EMBL/GenBank/DDBJ databases">
        <title>Dyadobacter pollutisoli sp. nov., isolated from plastic dumped soil.</title>
        <authorList>
            <person name="Kim J.M."/>
            <person name="Kim K.R."/>
            <person name="Lee J.K."/>
            <person name="Hao L."/>
            <person name="Jeon C.O."/>
        </authorList>
    </citation>
    <scope>NUCLEOTIDE SEQUENCE</scope>
    <source>
        <strain evidence="2">U1</strain>
    </source>
</reference>
<organism evidence="2 3">
    <name type="scientific">Dyadobacter pollutisoli</name>
    <dbReference type="NCBI Taxonomy" id="2910158"/>
    <lineage>
        <taxon>Bacteria</taxon>
        <taxon>Pseudomonadati</taxon>
        <taxon>Bacteroidota</taxon>
        <taxon>Cytophagia</taxon>
        <taxon>Cytophagales</taxon>
        <taxon>Spirosomataceae</taxon>
        <taxon>Dyadobacter</taxon>
    </lineage>
</organism>
<gene>
    <name evidence="2" type="ORF">ON006_20255</name>
</gene>
<dbReference type="Proteomes" id="UP001164653">
    <property type="component" value="Chromosome"/>
</dbReference>
<dbReference type="RefSeq" id="WP_244823676.1">
    <property type="nucleotide sequence ID" value="NZ_CP112998.1"/>
</dbReference>
<evidence type="ECO:0000256" key="1">
    <source>
        <dbReference type="SAM" id="SignalP"/>
    </source>
</evidence>
<proteinExistence type="predicted"/>